<gene>
    <name evidence="3" type="ordered locus">TUZN_1338</name>
</gene>
<organism evidence="3 4">
    <name type="scientific">Thermoproteus uzoniensis (strain 768-20)</name>
    <dbReference type="NCBI Taxonomy" id="999630"/>
    <lineage>
        <taxon>Archaea</taxon>
        <taxon>Thermoproteota</taxon>
        <taxon>Thermoprotei</taxon>
        <taxon>Thermoproteales</taxon>
        <taxon>Thermoproteaceae</taxon>
        <taxon>Thermoproteus</taxon>
    </lineage>
</organism>
<keyword evidence="4" id="KW-1185">Reference proteome</keyword>
<dbReference type="OrthoDB" id="384851at2157"/>
<dbReference type="AlphaFoldDB" id="F2L178"/>
<evidence type="ECO:0000256" key="2">
    <source>
        <dbReference type="SAM" id="MobiDB-lite"/>
    </source>
</evidence>
<feature type="region of interest" description="Disordered" evidence="2">
    <location>
        <begin position="540"/>
        <end position="560"/>
    </location>
</feature>
<dbReference type="Proteomes" id="UP000008138">
    <property type="component" value="Chromosome"/>
</dbReference>
<feature type="coiled-coil region" evidence="1">
    <location>
        <begin position="319"/>
        <end position="346"/>
    </location>
</feature>
<reference key="2">
    <citation type="submission" date="2011-03" db="EMBL/GenBank/DDBJ databases">
        <title>Complete genome sequence of the thermoacidophilic crenarchaeon Thermoproteus uzoniensis 768-20.</title>
        <authorList>
            <person name="Mardanov A.V."/>
            <person name="Gumerov V.M."/>
            <person name="Beletsky A.V."/>
            <person name="Prokofeva M.I."/>
            <person name="Bonch-Osmolovskaya E.A."/>
            <person name="Ravin N.V."/>
            <person name="Skryabin K.G."/>
        </authorList>
    </citation>
    <scope>NUCLEOTIDE SEQUENCE</scope>
    <source>
        <strain>768-20</strain>
    </source>
</reference>
<keyword evidence="1" id="KW-0175">Coiled coil</keyword>
<dbReference type="GeneID" id="10360865"/>
<evidence type="ECO:0000256" key="1">
    <source>
        <dbReference type="SAM" id="Coils"/>
    </source>
</evidence>
<dbReference type="STRING" id="999630.TUZN_1338"/>
<dbReference type="KEGG" id="tuz:TUZN_1338"/>
<dbReference type="EMBL" id="CP002590">
    <property type="protein sequence ID" value="AEA12814.1"/>
    <property type="molecule type" value="Genomic_DNA"/>
</dbReference>
<reference evidence="3 4" key="1">
    <citation type="journal article" date="2011" name="J. Bacteriol.">
        <title>Complete genome sequence of the thermoacidophilic crenarchaeon Thermoproteus uzoniensis 768-20.</title>
        <authorList>
            <person name="Mardanov A.V."/>
            <person name="Gumerov V.M."/>
            <person name="Beletsky A.V."/>
            <person name="Prokofeva M.I."/>
            <person name="Bonch-Osmolovskaya E.A."/>
            <person name="Ravin N.V."/>
            <person name="Skryabin K.G."/>
        </authorList>
    </citation>
    <scope>NUCLEOTIDE SEQUENCE [LARGE SCALE GENOMIC DNA]</scope>
    <source>
        <strain evidence="3 4">768-20</strain>
    </source>
</reference>
<sequence length="560" mass="58167">MERKIILGIIIGGIVLGLAALGALALGASAQQQTCPPDVEVKWYALVNYLAYVSGQNASRLIAEAQASGNFTVEVSGVRLTVPYCSLNATLPNGTKAFFAPAVGVGELKKLGLNITQAKTVFQRLKEARMEAMANLTRYLRPLEVRGLREAAQALARDSGYRRAIEANANASAVLKAVAEILQRVGANKTAVEEVLNASLRHEEVADLLRYIWANGGLAGVKARAAANLSFVIANDRGYLAASAALEDLAGRLDALARALASVNATVSARLAHEAELFNKSATALAYIGREGGLRAVSNATDRDLLAALNGTYGVQNALDRVNKTLEELNETLKLLESVNASASAVEAVKAAVEHHERALGILSALESVGGPAGLVRSVYDSLEMSQPTSPQIAALCIDLNVTELLAKYAEEGFANVSAIWKYATLCEITKLLDWEYYVSKARRGVYVPMQQQLQQLRGYIDSLGGLAALNDIYKLKLILKHIASLEHDLGISTSFISSIVGIPINVTTSGGGGVSVSGGASGGGSAGGGVSIGSGGMGSGGMGGSGSISGTGKMGGGGP</sequence>
<accession>F2L178</accession>
<dbReference type="eggNOG" id="arCOG05623">
    <property type="taxonomic scope" value="Archaea"/>
</dbReference>
<dbReference type="HOGENOM" id="CLU_488038_0_0_2"/>
<evidence type="ECO:0000313" key="4">
    <source>
        <dbReference type="Proteomes" id="UP000008138"/>
    </source>
</evidence>
<protein>
    <submittedName>
        <fullName evidence="3">Uncharacterized protein</fullName>
    </submittedName>
</protein>
<evidence type="ECO:0000313" key="3">
    <source>
        <dbReference type="EMBL" id="AEA12814.1"/>
    </source>
</evidence>
<dbReference type="RefSeq" id="WP_013680150.1">
    <property type="nucleotide sequence ID" value="NC_015315.1"/>
</dbReference>
<name>F2L178_THEU7</name>
<proteinExistence type="predicted"/>